<keyword evidence="3" id="KW-0119">Carbohydrate metabolism</keyword>
<dbReference type="InterPro" id="IPR026444">
    <property type="entry name" value="Secre_tail"/>
</dbReference>
<keyword evidence="3" id="KW-0624">Polysaccharide degradation</keyword>
<feature type="signal peptide" evidence="4">
    <location>
        <begin position="1"/>
        <end position="20"/>
    </location>
</feature>
<dbReference type="SMART" id="SM00656">
    <property type="entry name" value="Amb_all"/>
    <property type="match status" value="1"/>
</dbReference>
<keyword evidence="7" id="KW-1185">Reference proteome</keyword>
<dbReference type="RefSeq" id="WP_240571901.1">
    <property type="nucleotide sequence ID" value="NZ_CP136709.1"/>
</dbReference>
<evidence type="ECO:0000313" key="6">
    <source>
        <dbReference type="EMBL" id="MCH4551572.1"/>
    </source>
</evidence>
<evidence type="ECO:0000259" key="5">
    <source>
        <dbReference type="SMART" id="SM00656"/>
    </source>
</evidence>
<evidence type="ECO:0000256" key="3">
    <source>
        <dbReference type="RuleBase" id="RU361173"/>
    </source>
</evidence>
<dbReference type="InterPro" id="IPR013783">
    <property type="entry name" value="Ig-like_fold"/>
</dbReference>
<dbReference type="InterPro" id="IPR012334">
    <property type="entry name" value="Pectin_lyas_fold"/>
</dbReference>
<keyword evidence="1 4" id="KW-0732">Signal</keyword>
<dbReference type="Gene3D" id="2.60.40.10">
    <property type="entry name" value="Immunoglobulins"/>
    <property type="match status" value="1"/>
</dbReference>
<dbReference type="Pfam" id="PF18283">
    <property type="entry name" value="CBM77"/>
    <property type="match status" value="1"/>
</dbReference>
<keyword evidence="2 3" id="KW-0456">Lyase</keyword>
<dbReference type="EMBL" id="JAKVQD010000001">
    <property type="protein sequence ID" value="MCH4551572.1"/>
    <property type="molecule type" value="Genomic_DNA"/>
</dbReference>
<evidence type="ECO:0000256" key="2">
    <source>
        <dbReference type="ARBA" id="ARBA00023239"/>
    </source>
</evidence>
<name>A0ABS9RF90_9FLAO</name>
<accession>A0ABS9RF90</accession>
<feature type="chain" id="PRO_5045135862" evidence="4">
    <location>
        <begin position="21"/>
        <end position="834"/>
    </location>
</feature>
<evidence type="ECO:0000256" key="1">
    <source>
        <dbReference type="ARBA" id="ARBA00022729"/>
    </source>
</evidence>
<comment type="subcellular location">
    <subcellularLocation>
        <location evidence="3">Secreted</location>
    </subcellularLocation>
</comment>
<dbReference type="PANTHER" id="PTHR31683:SF18">
    <property type="entry name" value="PECTATE LYASE 21-RELATED"/>
    <property type="match status" value="1"/>
</dbReference>
<dbReference type="NCBIfam" id="TIGR04183">
    <property type="entry name" value="Por_Secre_tail"/>
    <property type="match status" value="1"/>
</dbReference>
<reference evidence="6" key="1">
    <citation type="submission" date="2022-02" db="EMBL/GenBank/DDBJ databases">
        <title>Aestuariibaculum sp., a marine bacterium isolated from sediment in Guangxi.</title>
        <authorList>
            <person name="Ying J."/>
        </authorList>
    </citation>
    <scope>NUCLEOTIDE SEQUENCE</scope>
    <source>
        <strain evidence="6">L182</strain>
    </source>
</reference>
<gene>
    <name evidence="6" type="ORF">MKW35_02985</name>
</gene>
<dbReference type="InterPro" id="IPR002022">
    <property type="entry name" value="Pec_lyase"/>
</dbReference>
<evidence type="ECO:0000313" key="7">
    <source>
        <dbReference type="Proteomes" id="UP001156141"/>
    </source>
</evidence>
<dbReference type="PANTHER" id="PTHR31683">
    <property type="entry name" value="PECTATE LYASE 18-RELATED"/>
    <property type="match status" value="1"/>
</dbReference>
<organism evidence="6 7">
    <name type="scientific">Aestuariibaculum lutulentum</name>
    <dbReference type="NCBI Taxonomy" id="2920935"/>
    <lineage>
        <taxon>Bacteria</taxon>
        <taxon>Pseudomonadati</taxon>
        <taxon>Bacteroidota</taxon>
        <taxon>Flavobacteriia</taxon>
        <taxon>Flavobacteriales</taxon>
        <taxon>Flavobacteriaceae</taxon>
    </lineage>
</organism>
<dbReference type="Gene3D" id="2.160.20.10">
    <property type="entry name" value="Single-stranded right-handed beta-helix, Pectin lyase-like"/>
    <property type="match status" value="1"/>
</dbReference>
<feature type="domain" description="Pectate lyase" evidence="5">
    <location>
        <begin position="159"/>
        <end position="383"/>
    </location>
</feature>
<dbReference type="SUPFAM" id="SSF51126">
    <property type="entry name" value="Pectin lyase-like"/>
    <property type="match status" value="1"/>
</dbReference>
<dbReference type="Pfam" id="PF18962">
    <property type="entry name" value="Por_Secre_tail"/>
    <property type="match status" value="1"/>
</dbReference>
<keyword evidence="3" id="KW-0964">Secreted</keyword>
<dbReference type="InterPro" id="IPR041253">
    <property type="entry name" value="CBM77"/>
</dbReference>
<proteinExistence type="inferred from homology"/>
<comment type="caution">
    <text evidence="6">The sequence shown here is derived from an EMBL/GenBank/DDBJ whole genome shotgun (WGS) entry which is preliminary data.</text>
</comment>
<dbReference type="Pfam" id="PF00544">
    <property type="entry name" value="Pectate_lyase_4"/>
    <property type="match status" value="1"/>
</dbReference>
<dbReference type="InterPro" id="IPR011050">
    <property type="entry name" value="Pectin_lyase_fold/virulence"/>
</dbReference>
<dbReference type="Proteomes" id="UP001156141">
    <property type="component" value="Unassembled WGS sequence"/>
</dbReference>
<comment type="similarity">
    <text evidence="3">Belongs to the polysaccharide lyase 1 family.</text>
</comment>
<sequence length="834" mass="91708">MMKKLLFSLSLLLSVNLGFAQTVTIDESAGWLESAYLKWQPVTDAESYNVYFSGEGITDQKIDDQLIRNYGSYFRADILGLKAGSYTFKVAPVISGSEGTTTSTGVINVEAHDRTGFAFSNNRVPGAYKMDGTPKDNAVILYITENSKNTIELNVTGANSNPCVGLQTILDGFKKGNDTRPLIVRLIGQITDFDYMLNGDIVIENKQNASSHITFEGVGNDAVSDGWGIRVKNATNIEIRNIGSMNCNSSEGDNIGLQQDNDYIWVHNVDFFYGDAGGDADQAKGDGALDCKRSTYVTFSYNHFWDSGKSNLLGLSEDTTDGLYITYHHNWYDHSDSRHPRVRFYSAHVYNNYYDGNSKYGVGSTNGSSVFVEANYFRNCKYPMLTSMQGSDVYNSSTGTNDYANYPTFSKEDGGTIKAFNNYITGANRFVPYGDTNYPNPTVDFDAYVASTREESISNTVTSAYGTNTYNNFDTNTGVMYSYTPDTPEDAKTKVMQYSGRMHNGDFSWTFNNAVDDTSYDVNTALKSALTNYSSSLVSVQGETGPDPEIILTANAGDALVELSWQVNNYTASAYEIFRDTDSDPTGRVKITDINDANTLSYSDNTALNDVTYYYWVVADGNIESNSDSATPTEGGTVNAGEEVHNFTISGLVSTYYTIVGNLSTTKGTVNYNGLTLTQCLKIESATSITFTTNLAGTLTLVFNSDFSGRIKIDGVDYNATAGIVEITLQPGEHTISKTDVANLFYASYQTSSLGTAEFEANKFKLYPNPVDNLLYFSVNSKIEKIEIYNMLGMLVKTFKSTENNIDVNDLTSGSYLVKIYTELGTSDKIILKK</sequence>
<dbReference type="InterPro" id="IPR045032">
    <property type="entry name" value="PEL"/>
</dbReference>
<evidence type="ECO:0000256" key="4">
    <source>
        <dbReference type="SAM" id="SignalP"/>
    </source>
</evidence>
<protein>
    <submittedName>
        <fullName evidence="6">T9SS type A sorting domain-containing protein</fullName>
    </submittedName>
</protein>